<accession>A0A1T4W0U4</accession>
<evidence type="ECO:0008006" key="3">
    <source>
        <dbReference type="Google" id="ProtNLM"/>
    </source>
</evidence>
<dbReference type="PIRSF" id="PIRSF029208">
    <property type="entry name" value="Phage_tail_GPU"/>
    <property type="match status" value="1"/>
</dbReference>
<dbReference type="Proteomes" id="UP000189733">
    <property type="component" value="Unassembled WGS sequence"/>
</dbReference>
<dbReference type="InterPro" id="IPR016912">
    <property type="entry name" value="Phage_P2_GpU"/>
</dbReference>
<dbReference type="AlphaFoldDB" id="A0A1T4W0U4"/>
<gene>
    <name evidence="1" type="ORF">SAMN02745702_01355</name>
</gene>
<proteinExistence type="predicted"/>
<reference evidence="1 2" key="1">
    <citation type="submission" date="2017-02" db="EMBL/GenBank/DDBJ databases">
        <authorList>
            <person name="Peterson S.W."/>
        </authorList>
    </citation>
    <scope>NUCLEOTIDE SEQUENCE [LARGE SCALE GENOMIC DNA]</scope>
    <source>
        <strain evidence="1 2">DSM 18034</strain>
    </source>
</reference>
<dbReference type="InterPro" id="IPR009734">
    <property type="entry name" value="Myoviridae_GpU"/>
</dbReference>
<organism evidence="1 2">
    <name type="scientific">Desulfobaculum bizertense DSM 18034</name>
    <dbReference type="NCBI Taxonomy" id="1121442"/>
    <lineage>
        <taxon>Bacteria</taxon>
        <taxon>Pseudomonadati</taxon>
        <taxon>Thermodesulfobacteriota</taxon>
        <taxon>Desulfovibrionia</taxon>
        <taxon>Desulfovibrionales</taxon>
        <taxon>Desulfovibrionaceae</taxon>
        <taxon>Desulfobaculum</taxon>
    </lineage>
</organism>
<dbReference type="RefSeq" id="WP_200803636.1">
    <property type="nucleotide sequence ID" value="NZ_FUYA01000004.1"/>
</dbReference>
<dbReference type="STRING" id="1121442.SAMN02745702_01355"/>
<evidence type="ECO:0000313" key="2">
    <source>
        <dbReference type="Proteomes" id="UP000189733"/>
    </source>
</evidence>
<sequence length="124" mass="13472">MIMMKIGDYAFSVNSAAYQSFERSTAYAWAAQERMGREAALQFVGVGEDSITLTGVVFSGGPAQAEKMRQEAAQGKPLLFVDGTGKIHGLWVILSVGETGSVFFADGVARKTEFTLKLRYYGET</sequence>
<evidence type="ECO:0000313" key="1">
    <source>
        <dbReference type="EMBL" id="SKA70876.1"/>
    </source>
</evidence>
<dbReference type="EMBL" id="FUYA01000004">
    <property type="protein sequence ID" value="SKA70876.1"/>
    <property type="molecule type" value="Genomic_DNA"/>
</dbReference>
<keyword evidence="2" id="KW-1185">Reference proteome</keyword>
<name>A0A1T4W0U4_9BACT</name>
<dbReference type="Pfam" id="PF06995">
    <property type="entry name" value="Phage_P2_GpU"/>
    <property type="match status" value="1"/>
</dbReference>
<protein>
    <recommendedName>
        <fullName evidence="3">Phage P2 GpU</fullName>
    </recommendedName>
</protein>